<sequence length="383" mass="43723">MEKDCSDIQEKVKATVEEDECEGKRQKTKSAAEEEGEMKKIKIKSHHKSWKRKKWEYKREKSKIPLCATRREHGQRPPREFRIRIRRLGKHIIIRVISNNGVGRHVTSTGRSFCTSQRALPNTSLARILQEINLDISATAFYEGGSLVQIDLRSPDDLPILHASIAIAKKLTSQDIFIVLQKDISGEDATGRLDYAIKSLEDLLCITEGKPRNIKIGYAQNLAQLESAFQTNKKKWTADQAFGNDYFDYIYGIVTTGTEWHFIIYTPDCIYCTSGIEYQINLTKSAVKENPELLRNNVKRVIGIIVGLLKDRVSVDSSPTMLSSIQNVTIKLTVRKKMKFCTIAVQIILANTEKWYFIYERQGGESLWSYYMITGRGTKADES</sequence>
<dbReference type="EMBL" id="LLXI01000531">
    <property type="protein sequence ID" value="PKY47288.1"/>
    <property type="molecule type" value="Genomic_DNA"/>
</dbReference>
<keyword evidence="3" id="KW-1185">Reference proteome</keyword>
<feature type="region of interest" description="Disordered" evidence="1">
    <location>
        <begin position="16"/>
        <end position="46"/>
    </location>
</feature>
<dbReference type="VEuPathDB" id="FungiDB:RhiirFUN_007347"/>
<evidence type="ECO:0008006" key="4">
    <source>
        <dbReference type="Google" id="ProtNLM"/>
    </source>
</evidence>
<evidence type="ECO:0000256" key="1">
    <source>
        <dbReference type="SAM" id="MobiDB-lite"/>
    </source>
</evidence>
<dbReference type="AlphaFoldDB" id="A0A2I1GKX3"/>
<comment type="caution">
    <text evidence="2">The sequence shown here is derived from an EMBL/GenBank/DDBJ whole genome shotgun (WGS) entry which is preliminary data.</text>
</comment>
<gene>
    <name evidence="2" type="ORF">RhiirA4_462419</name>
</gene>
<reference evidence="2 3" key="1">
    <citation type="submission" date="2015-10" db="EMBL/GenBank/DDBJ databases">
        <title>Genome analyses suggest a sexual origin of heterokaryosis in a supposedly ancient asexual fungus.</title>
        <authorList>
            <person name="Ropars J."/>
            <person name="Sedzielewska K."/>
            <person name="Noel J."/>
            <person name="Charron P."/>
            <person name="Farinelli L."/>
            <person name="Marton T."/>
            <person name="Kruger M."/>
            <person name="Pelin A."/>
            <person name="Brachmann A."/>
            <person name="Corradi N."/>
        </authorList>
    </citation>
    <scope>NUCLEOTIDE SEQUENCE [LARGE SCALE GENOMIC DNA]</scope>
    <source>
        <strain evidence="2 3">A4</strain>
    </source>
</reference>
<evidence type="ECO:0000313" key="3">
    <source>
        <dbReference type="Proteomes" id="UP000234323"/>
    </source>
</evidence>
<evidence type="ECO:0000313" key="2">
    <source>
        <dbReference type="EMBL" id="PKY47288.1"/>
    </source>
</evidence>
<dbReference type="VEuPathDB" id="FungiDB:FUN_005166"/>
<proteinExistence type="predicted"/>
<dbReference type="VEuPathDB" id="FungiDB:RhiirA1_542170"/>
<name>A0A2I1GKX3_9GLOM</name>
<accession>A0A2I1GKX3</accession>
<protein>
    <recommendedName>
        <fullName evidence="4">Crinkler family protein</fullName>
    </recommendedName>
</protein>
<organism evidence="2 3">
    <name type="scientific">Rhizophagus irregularis</name>
    <dbReference type="NCBI Taxonomy" id="588596"/>
    <lineage>
        <taxon>Eukaryota</taxon>
        <taxon>Fungi</taxon>
        <taxon>Fungi incertae sedis</taxon>
        <taxon>Mucoromycota</taxon>
        <taxon>Glomeromycotina</taxon>
        <taxon>Glomeromycetes</taxon>
        <taxon>Glomerales</taxon>
        <taxon>Glomeraceae</taxon>
        <taxon>Rhizophagus</taxon>
    </lineage>
</organism>
<dbReference type="Proteomes" id="UP000234323">
    <property type="component" value="Unassembled WGS sequence"/>
</dbReference>